<evidence type="ECO:0000313" key="3">
    <source>
        <dbReference type="Proteomes" id="UP001279734"/>
    </source>
</evidence>
<protein>
    <submittedName>
        <fullName evidence="2">Uncharacterized protein</fullName>
    </submittedName>
</protein>
<feature type="region of interest" description="Disordered" evidence="1">
    <location>
        <begin position="21"/>
        <end position="42"/>
    </location>
</feature>
<accession>A0AAD3XIT8</accession>
<reference evidence="2" key="1">
    <citation type="submission" date="2023-05" db="EMBL/GenBank/DDBJ databases">
        <title>Nepenthes gracilis genome sequencing.</title>
        <authorList>
            <person name="Fukushima K."/>
        </authorList>
    </citation>
    <scope>NUCLEOTIDE SEQUENCE</scope>
    <source>
        <strain evidence="2">SING2019-196</strain>
    </source>
</reference>
<dbReference type="AlphaFoldDB" id="A0AAD3XIT8"/>
<feature type="region of interest" description="Disordered" evidence="1">
    <location>
        <begin position="89"/>
        <end position="111"/>
    </location>
</feature>
<evidence type="ECO:0000256" key="1">
    <source>
        <dbReference type="SAM" id="MobiDB-lite"/>
    </source>
</evidence>
<comment type="caution">
    <text evidence="2">The sequence shown here is derived from an EMBL/GenBank/DDBJ whole genome shotgun (WGS) entry which is preliminary data.</text>
</comment>
<name>A0AAD3XIT8_NEPGR</name>
<dbReference type="Proteomes" id="UP001279734">
    <property type="component" value="Unassembled WGS sequence"/>
</dbReference>
<evidence type="ECO:0000313" key="2">
    <source>
        <dbReference type="EMBL" id="GMH05985.1"/>
    </source>
</evidence>
<feature type="compositionally biased region" description="Basic residues" evidence="1">
    <location>
        <begin position="21"/>
        <end position="41"/>
    </location>
</feature>
<gene>
    <name evidence="2" type="ORF">Nepgr_007825</name>
</gene>
<dbReference type="EMBL" id="BSYO01000006">
    <property type="protein sequence ID" value="GMH05985.1"/>
    <property type="molecule type" value="Genomic_DNA"/>
</dbReference>
<organism evidence="2 3">
    <name type="scientific">Nepenthes gracilis</name>
    <name type="common">Slender pitcher plant</name>
    <dbReference type="NCBI Taxonomy" id="150966"/>
    <lineage>
        <taxon>Eukaryota</taxon>
        <taxon>Viridiplantae</taxon>
        <taxon>Streptophyta</taxon>
        <taxon>Embryophyta</taxon>
        <taxon>Tracheophyta</taxon>
        <taxon>Spermatophyta</taxon>
        <taxon>Magnoliopsida</taxon>
        <taxon>eudicotyledons</taxon>
        <taxon>Gunneridae</taxon>
        <taxon>Pentapetalae</taxon>
        <taxon>Caryophyllales</taxon>
        <taxon>Nepenthaceae</taxon>
        <taxon>Nepenthes</taxon>
    </lineage>
</organism>
<proteinExistence type="predicted"/>
<keyword evidence="3" id="KW-1185">Reference proteome</keyword>
<sequence length="111" mass="11986">MLAFQLGWGHLQPALWRTLRHKPRPNAGKPPRKRAFPKWRPKPSSCVDAVINMVESLGSHVAEKSLTGDLRVAPAIVSHSVDAGLEIWSPVPDSEPGSSDAVGVVDLECSS</sequence>